<name>A0A6J2VTV3_CHACN</name>
<dbReference type="Gene3D" id="4.10.830.40">
    <property type="match status" value="1"/>
</dbReference>
<evidence type="ECO:0000256" key="6">
    <source>
        <dbReference type="PROSITE-ProRule" id="PRU00024"/>
    </source>
</evidence>
<evidence type="ECO:0000256" key="5">
    <source>
        <dbReference type="ARBA" id="ARBA00022859"/>
    </source>
</evidence>
<keyword evidence="3 6" id="KW-0863">Zinc-finger</keyword>
<feature type="domain" description="B box-type" evidence="9">
    <location>
        <begin position="149"/>
        <end position="189"/>
    </location>
</feature>
<evidence type="ECO:0000259" key="8">
    <source>
        <dbReference type="PROSITE" id="PS50089"/>
    </source>
</evidence>
<dbReference type="SMART" id="SM00449">
    <property type="entry name" value="SPRY"/>
    <property type="match status" value="1"/>
</dbReference>
<dbReference type="InterPro" id="IPR001870">
    <property type="entry name" value="B30.2/SPRY"/>
</dbReference>
<dbReference type="RefSeq" id="XP_030634636.1">
    <property type="nucleotide sequence ID" value="XM_030778776.1"/>
</dbReference>
<dbReference type="PROSITE" id="PS50119">
    <property type="entry name" value="ZF_BBOX"/>
    <property type="match status" value="1"/>
</dbReference>
<dbReference type="Pfam" id="PF25600">
    <property type="entry name" value="TRIM_CC"/>
    <property type="match status" value="1"/>
</dbReference>
<dbReference type="InterPro" id="IPR001841">
    <property type="entry name" value="Znf_RING"/>
</dbReference>
<dbReference type="InterPro" id="IPR000315">
    <property type="entry name" value="Znf_B-box"/>
</dbReference>
<dbReference type="GeneID" id="115815769"/>
<dbReference type="OrthoDB" id="6270329at2759"/>
<keyword evidence="1" id="KW-0399">Innate immunity</keyword>
<dbReference type="Gene3D" id="3.30.160.60">
    <property type="entry name" value="Classic Zinc Finger"/>
    <property type="match status" value="1"/>
</dbReference>
<feature type="domain" description="B30.2/SPRY" evidence="10">
    <location>
        <begin position="365"/>
        <end position="554"/>
    </location>
</feature>
<dbReference type="SUPFAM" id="SSF57845">
    <property type="entry name" value="B-box zinc-binding domain"/>
    <property type="match status" value="1"/>
</dbReference>
<dbReference type="PRINTS" id="PR01407">
    <property type="entry name" value="BUTYPHLNCDUF"/>
</dbReference>
<keyword evidence="7" id="KW-0175">Coiled coil</keyword>
<dbReference type="InterPro" id="IPR013083">
    <property type="entry name" value="Znf_RING/FYVE/PHD"/>
</dbReference>
<dbReference type="PANTHER" id="PTHR25465:SF5">
    <property type="entry name" value="E3 UBIQUITIN_ISG15 LIGASE TRIM25-RELATED"/>
    <property type="match status" value="1"/>
</dbReference>
<accession>A0A6J2VTV3</accession>
<evidence type="ECO:0000256" key="3">
    <source>
        <dbReference type="ARBA" id="ARBA00022771"/>
    </source>
</evidence>
<reference evidence="12" key="1">
    <citation type="submission" date="2025-08" db="UniProtKB">
        <authorList>
            <consortium name="RefSeq"/>
        </authorList>
    </citation>
    <scope>IDENTIFICATION</scope>
</reference>
<dbReference type="InterPro" id="IPR051051">
    <property type="entry name" value="E3_ubiq-ligase_TRIM/RNF"/>
</dbReference>
<dbReference type="InterPro" id="IPR006574">
    <property type="entry name" value="PRY"/>
</dbReference>
<dbReference type="Pfam" id="PF00622">
    <property type="entry name" value="SPRY"/>
    <property type="match status" value="1"/>
</dbReference>
<evidence type="ECO:0000256" key="7">
    <source>
        <dbReference type="SAM" id="Coils"/>
    </source>
</evidence>
<dbReference type="InterPro" id="IPR043136">
    <property type="entry name" value="B30.2/SPRY_sf"/>
</dbReference>
<dbReference type="GO" id="GO:0045087">
    <property type="term" value="P:innate immune response"/>
    <property type="evidence" value="ECO:0007669"/>
    <property type="project" value="UniProtKB-KW"/>
</dbReference>
<dbReference type="AlphaFoldDB" id="A0A6J2VTV3"/>
<dbReference type="InterPro" id="IPR003877">
    <property type="entry name" value="SPRY_dom"/>
</dbReference>
<dbReference type="InterPro" id="IPR013320">
    <property type="entry name" value="ConA-like_dom_sf"/>
</dbReference>
<dbReference type="Gene3D" id="2.60.120.920">
    <property type="match status" value="1"/>
</dbReference>
<dbReference type="SUPFAM" id="SSF57850">
    <property type="entry name" value="RING/U-box"/>
    <property type="match status" value="1"/>
</dbReference>
<dbReference type="PROSITE" id="PS00518">
    <property type="entry name" value="ZF_RING_1"/>
    <property type="match status" value="1"/>
</dbReference>
<keyword evidence="2" id="KW-0479">Metal-binding</keyword>
<dbReference type="SUPFAM" id="SSF49899">
    <property type="entry name" value="Concanavalin A-like lectins/glucanases"/>
    <property type="match status" value="1"/>
</dbReference>
<dbReference type="PANTHER" id="PTHR25465">
    <property type="entry name" value="B-BOX DOMAIN CONTAINING"/>
    <property type="match status" value="1"/>
</dbReference>
<evidence type="ECO:0000313" key="12">
    <source>
        <dbReference type="RefSeq" id="XP_030634636.1"/>
    </source>
</evidence>
<dbReference type="GO" id="GO:0005737">
    <property type="term" value="C:cytoplasm"/>
    <property type="evidence" value="ECO:0007669"/>
    <property type="project" value="UniProtKB-ARBA"/>
</dbReference>
<evidence type="ECO:0000256" key="2">
    <source>
        <dbReference type="ARBA" id="ARBA00022723"/>
    </source>
</evidence>
<dbReference type="Proteomes" id="UP000504632">
    <property type="component" value="Chromosome 6"/>
</dbReference>
<dbReference type="Gene3D" id="3.30.40.10">
    <property type="entry name" value="Zinc/RING finger domain, C3HC4 (zinc finger)"/>
    <property type="match status" value="1"/>
</dbReference>
<dbReference type="SMART" id="SM00336">
    <property type="entry name" value="BBOX"/>
    <property type="match status" value="1"/>
</dbReference>
<dbReference type="SMART" id="SM00184">
    <property type="entry name" value="RING"/>
    <property type="match status" value="1"/>
</dbReference>
<feature type="coiled-coil region" evidence="7">
    <location>
        <begin position="262"/>
        <end position="296"/>
    </location>
</feature>
<dbReference type="InterPro" id="IPR003879">
    <property type="entry name" value="Butyrophylin_SPRY"/>
</dbReference>
<dbReference type="GO" id="GO:0008270">
    <property type="term" value="F:zinc ion binding"/>
    <property type="evidence" value="ECO:0007669"/>
    <property type="project" value="UniProtKB-KW"/>
</dbReference>
<feature type="domain" description="RING-type" evidence="8">
    <location>
        <begin position="15"/>
        <end position="58"/>
    </location>
</feature>
<evidence type="ECO:0000256" key="4">
    <source>
        <dbReference type="ARBA" id="ARBA00022833"/>
    </source>
</evidence>
<dbReference type="InterPro" id="IPR017907">
    <property type="entry name" value="Znf_RING_CS"/>
</dbReference>
<sequence length="554" mass="64394">MAGTEDVLDLDQFSCSICLDPLRDPVTIPCGHSYCMGCIKSYWDQDNQRKPYCCPQCREIFRSRPPLKKNTIIAEIMEKLTQTRHRDVPLFRSNSMSNRIECDFCTSEKQKAIKSCLQCLASFCESHIQPHYQSPTFKRHKLVNASTDLQESICPHHDKLLEVYCKDDQQCICFLCTMDEHKGHDTVSAESKWAEKQEELKENQKRLQRRMTEMEEKLQELKQTMDTVKRSAQTAVEESEKIFTELICLVEKKRSEVTEMIRAQEKAELTRAERLQERLEQEISQLNQRDAELGRLSQIEDKIQFLQSFKPLSHVRQTEELLDIKVNPQLRFENVTKTVLQLKIRIEEVCEKETENLSQNITKISVDQLPEPKSRREFLQYARKLTLDPNTAHRDLYLSEGNRKVEWFHQAQTGPDHPERFETFPNVLCREELSGRSYWEVDSSGPEVSAVVTYKGIKRKGKGGESRFGYNNQSWRLSFSPSKCYFRHNNEQTDIPAPSSSRIGVYLDHAAGILAFYDISDTMTLLHRVQTTFTEPLYPAFGINYGSSLKICDL</sequence>
<dbReference type="SMART" id="SM00589">
    <property type="entry name" value="PRY"/>
    <property type="match status" value="1"/>
</dbReference>
<dbReference type="PROSITE" id="PS50188">
    <property type="entry name" value="B302_SPRY"/>
    <property type="match status" value="1"/>
</dbReference>
<protein>
    <submittedName>
        <fullName evidence="12">E3 ubiquitin/ISG15 ligase TRIM25-like</fullName>
    </submittedName>
</protein>
<dbReference type="InterPro" id="IPR058030">
    <property type="entry name" value="TRIM8/14/16/25/29/45/65_CC"/>
</dbReference>
<dbReference type="PROSITE" id="PS50089">
    <property type="entry name" value="ZF_RING_2"/>
    <property type="match status" value="1"/>
</dbReference>
<dbReference type="InParanoid" id="A0A6J2VTV3"/>
<keyword evidence="5" id="KW-0391">Immunity</keyword>
<dbReference type="Pfam" id="PF00643">
    <property type="entry name" value="zf-B_box"/>
    <property type="match status" value="1"/>
</dbReference>
<proteinExistence type="predicted"/>
<dbReference type="Pfam" id="PF15227">
    <property type="entry name" value="zf-C3HC4_4"/>
    <property type="match status" value="1"/>
</dbReference>
<keyword evidence="11" id="KW-1185">Reference proteome</keyword>
<keyword evidence="4" id="KW-0862">Zinc</keyword>
<evidence type="ECO:0000259" key="10">
    <source>
        <dbReference type="PROSITE" id="PS50188"/>
    </source>
</evidence>
<dbReference type="Pfam" id="PF13765">
    <property type="entry name" value="PRY"/>
    <property type="match status" value="1"/>
</dbReference>
<evidence type="ECO:0000313" key="11">
    <source>
        <dbReference type="Proteomes" id="UP000504632"/>
    </source>
</evidence>
<evidence type="ECO:0000256" key="1">
    <source>
        <dbReference type="ARBA" id="ARBA00022588"/>
    </source>
</evidence>
<dbReference type="CDD" id="cd16040">
    <property type="entry name" value="SPRY_PRY_SNTX"/>
    <property type="match status" value="1"/>
</dbReference>
<feature type="coiled-coil region" evidence="7">
    <location>
        <begin position="190"/>
        <end position="238"/>
    </location>
</feature>
<evidence type="ECO:0000259" key="9">
    <source>
        <dbReference type="PROSITE" id="PS50119"/>
    </source>
</evidence>
<dbReference type="CDD" id="cd19769">
    <property type="entry name" value="Bbox2_TRIM16-like"/>
    <property type="match status" value="1"/>
</dbReference>
<gene>
    <name evidence="12" type="primary">LOC115815769</name>
</gene>
<organism evidence="11 12">
    <name type="scientific">Chanos chanos</name>
    <name type="common">Milkfish</name>
    <name type="synonym">Mugil chanos</name>
    <dbReference type="NCBI Taxonomy" id="29144"/>
    <lineage>
        <taxon>Eukaryota</taxon>
        <taxon>Metazoa</taxon>
        <taxon>Chordata</taxon>
        <taxon>Craniata</taxon>
        <taxon>Vertebrata</taxon>
        <taxon>Euteleostomi</taxon>
        <taxon>Actinopterygii</taxon>
        <taxon>Neopterygii</taxon>
        <taxon>Teleostei</taxon>
        <taxon>Ostariophysi</taxon>
        <taxon>Gonorynchiformes</taxon>
        <taxon>Chanidae</taxon>
        <taxon>Chanos</taxon>
    </lineage>
</organism>